<dbReference type="InterPro" id="IPR029056">
    <property type="entry name" value="Ribokinase-like"/>
</dbReference>
<dbReference type="Proteomes" id="UP001519332">
    <property type="component" value="Unassembled WGS sequence"/>
</dbReference>
<evidence type="ECO:0000256" key="2">
    <source>
        <dbReference type="ARBA" id="ARBA00022777"/>
    </source>
</evidence>
<dbReference type="RefSeq" id="WP_209646205.1">
    <property type="nucleotide sequence ID" value="NZ_JAGINW010000001.1"/>
</dbReference>
<dbReference type="EC" id="2.7.1.20" evidence="4"/>
<dbReference type="CDD" id="cd01942">
    <property type="entry name" value="ribokinase_group_A"/>
    <property type="match status" value="1"/>
</dbReference>
<sequence length="323" mass="34967">MRLLITGSIATDHLMTYPGRFGDQFIAGKLDRISLSFLVDELVVRRGGVAANIAFGLAALGFNPVLVGAAGTDFDDYRSWLDRHGVQTHGVHVAPELHTARFLCTTDEAQNQIASFYAGAMRQAHTIELAPVVSRAGGVDLVHIAPNDPRAMIRHTQECRERGYRFAADPSQQLARMDGEEIRALTQGAHVLFTNEYEHELLLSKSKWTKTQVLDQVGLWVTTLAEHGVLLESADRPAIRIPAAPAVSIVDPTGVGDAFRAGFLGGMAWGLDEVFSAKVGCTLATLVLESTGAQEYVYSAEDFSRRLSDAYGPELVTAVSDAS</sequence>
<dbReference type="Gene3D" id="3.40.1190.20">
    <property type="match status" value="1"/>
</dbReference>
<comment type="caution">
    <text evidence="4">The sequence shown here is derived from an EMBL/GenBank/DDBJ whole genome shotgun (WGS) entry which is preliminary data.</text>
</comment>
<evidence type="ECO:0000313" key="5">
    <source>
        <dbReference type="Proteomes" id="UP001519332"/>
    </source>
</evidence>
<protein>
    <submittedName>
        <fullName evidence="4">Adenosine kinase</fullName>
        <ecNumber evidence="4">2.7.1.20</ecNumber>
    </submittedName>
</protein>
<evidence type="ECO:0000259" key="3">
    <source>
        <dbReference type="Pfam" id="PF00294"/>
    </source>
</evidence>
<name>A0ABS4TYF7_9PSEU</name>
<organism evidence="4 5">
    <name type="scientific">Kibdelosporangium banguiense</name>
    <dbReference type="NCBI Taxonomy" id="1365924"/>
    <lineage>
        <taxon>Bacteria</taxon>
        <taxon>Bacillati</taxon>
        <taxon>Actinomycetota</taxon>
        <taxon>Actinomycetes</taxon>
        <taxon>Pseudonocardiales</taxon>
        <taxon>Pseudonocardiaceae</taxon>
        <taxon>Kibdelosporangium</taxon>
    </lineage>
</organism>
<dbReference type="GO" id="GO:0004001">
    <property type="term" value="F:adenosine kinase activity"/>
    <property type="evidence" value="ECO:0007669"/>
    <property type="project" value="UniProtKB-EC"/>
</dbReference>
<dbReference type="PANTHER" id="PTHR10584:SF166">
    <property type="entry name" value="RIBOKINASE"/>
    <property type="match status" value="1"/>
</dbReference>
<dbReference type="PROSITE" id="PS00583">
    <property type="entry name" value="PFKB_KINASES_1"/>
    <property type="match status" value="1"/>
</dbReference>
<keyword evidence="1 4" id="KW-0808">Transferase</keyword>
<dbReference type="Pfam" id="PF00294">
    <property type="entry name" value="PfkB"/>
    <property type="match status" value="1"/>
</dbReference>
<dbReference type="InterPro" id="IPR011611">
    <property type="entry name" value="PfkB_dom"/>
</dbReference>
<keyword evidence="5" id="KW-1185">Reference proteome</keyword>
<dbReference type="PANTHER" id="PTHR10584">
    <property type="entry name" value="SUGAR KINASE"/>
    <property type="match status" value="1"/>
</dbReference>
<keyword evidence="2 4" id="KW-0418">Kinase</keyword>
<dbReference type="EMBL" id="JAGINW010000001">
    <property type="protein sequence ID" value="MBP2329406.1"/>
    <property type="molecule type" value="Genomic_DNA"/>
</dbReference>
<gene>
    <name evidence="4" type="ORF">JOF56_009791</name>
</gene>
<dbReference type="SUPFAM" id="SSF53613">
    <property type="entry name" value="Ribokinase-like"/>
    <property type="match status" value="1"/>
</dbReference>
<proteinExistence type="predicted"/>
<dbReference type="InterPro" id="IPR002173">
    <property type="entry name" value="Carboh/pur_kinase_PfkB_CS"/>
</dbReference>
<evidence type="ECO:0000256" key="1">
    <source>
        <dbReference type="ARBA" id="ARBA00022679"/>
    </source>
</evidence>
<accession>A0ABS4TYF7</accession>
<feature type="domain" description="Carbohydrate kinase PfkB" evidence="3">
    <location>
        <begin position="34"/>
        <end position="295"/>
    </location>
</feature>
<evidence type="ECO:0000313" key="4">
    <source>
        <dbReference type="EMBL" id="MBP2329406.1"/>
    </source>
</evidence>
<reference evidence="4 5" key="1">
    <citation type="submission" date="2021-03" db="EMBL/GenBank/DDBJ databases">
        <title>Sequencing the genomes of 1000 actinobacteria strains.</title>
        <authorList>
            <person name="Klenk H.-P."/>
        </authorList>
    </citation>
    <scope>NUCLEOTIDE SEQUENCE [LARGE SCALE GENOMIC DNA]</scope>
    <source>
        <strain evidence="4 5">DSM 46670</strain>
    </source>
</reference>